<evidence type="ECO:0000256" key="7">
    <source>
        <dbReference type="ARBA" id="ARBA00023141"/>
    </source>
</evidence>
<dbReference type="OrthoDB" id="9786954at2"/>
<feature type="domain" description="N-(5'phosphoribosyl) anthranilate isomerase (PRAI)" evidence="10">
    <location>
        <begin position="4"/>
        <end position="205"/>
    </location>
</feature>
<dbReference type="AlphaFoldDB" id="A1ZFH2"/>
<evidence type="ECO:0000259" key="10">
    <source>
        <dbReference type="Pfam" id="PF00697"/>
    </source>
</evidence>
<keyword evidence="7 9" id="KW-0057">Aromatic amino acid biosynthesis</keyword>
<organism evidence="11 12">
    <name type="scientific">Microscilla marina ATCC 23134</name>
    <dbReference type="NCBI Taxonomy" id="313606"/>
    <lineage>
        <taxon>Bacteria</taxon>
        <taxon>Pseudomonadati</taxon>
        <taxon>Bacteroidota</taxon>
        <taxon>Cytophagia</taxon>
        <taxon>Cytophagales</taxon>
        <taxon>Microscillaceae</taxon>
        <taxon>Microscilla</taxon>
    </lineage>
</organism>
<dbReference type="GO" id="GO:0000162">
    <property type="term" value="P:L-tryptophan biosynthetic process"/>
    <property type="evidence" value="ECO:0007669"/>
    <property type="project" value="UniProtKB-UniRule"/>
</dbReference>
<dbReference type="GO" id="GO:0004640">
    <property type="term" value="F:phosphoribosylanthranilate isomerase activity"/>
    <property type="evidence" value="ECO:0007669"/>
    <property type="project" value="UniProtKB-UniRule"/>
</dbReference>
<dbReference type="SUPFAM" id="SSF51366">
    <property type="entry name" value="Ribulose-phoshate binding barrel"/>
    <property type="match status" value="1"/>
</dbReference>
<dbReference type="InterPro" id="IPR013785">
    <property type="entry name" value="Aldolase_TIM"/>
</dbReference>
<evidence type="ECO:0000256" key="8">
    <source>
        <dbReference type="ARBA" id="ARBA00023235"/>
    </source>
</evidence>
<evidence type="ECO:0000256" key="5">
    <source>
        <dbReference type="ARBA" id="ARBA00022605"/>
    </source>
</evidence>
<dbReference type="InterPro" id="IPR001240">
    <property type="entry name" value="PRAI_dom"/>
</dbReference>
<keyword evidence="8 9" id="KW-0413">Isomerase</keyword>
<evidence type="ECO:0000256" key="6">
    <source>
        <dbReference type="ARBA" id="ARBA00022822"/>
    </source>
</evidence>
<dbReference type="Gene3D" id="3.20.20.70">
    <property type="entry name" value="Aldolase class I"/>
    <property type="match status" value="1"/>
</dbReference>
<evidence type="ECO:0000256" key="3">
    <source>
        <dbReference type="ARBA" id="ARBA00012572"/>
    </source>
</evidence>
<dbReference type="PANTHER" id="PTHR42894:SF1">
    <property type="entry name" value="N-(5'-PHOSPHORIBOSYL)ANTHRANILATE ISOMERASE"/>
    <property type="match status" value="1"/>
</dbReference>
<comment type="catalytic activity">
    <reaction evidence="1 9">
        <text>N-(5-phospho-beta-D-ribosyl)anthranilate = 1-(2-carboxyphenylamino)-1-deoxy-D-ribulose 5-phosphate</text>
        <dbReference type="Rhea" id="RHEA:21540"/>
        <dbReference type="ChEBI" id="CHEBI:18277"/>
        <dbReference type="ChEBI" id="CHEBI:58613"/>
        <dbReference type="EC" id="5.3.1.24"/>
    </reaction>
</comment>
<proteinExistence type="inferred from homology"/>
<evidence type="ECO:0000313" key="12">
    <source>
        <dbReference type="Proteomes" id="UP000004095"/>
    </source>
</evidence>
<dbReference type="RefSeq" id="WP_002694444.1">
    <property type="nucleotide sequence ID" value="NZ_AAWS01000005.1"/>
</dbReference>
<keyword evidence="12" id="KW-1185">Reference proteome</keyword>
<sequence>MLLKVCGMRDAANIVEVLEVAPDYLGLIFFEKSARFVGHDFELPPDLLASTPKKVGVFVNHTLAQVVEKVNKYGLALAQLHGDESPVFCQQLKDALPQLQVVKVFRVANDFDFAQLKPYKPFCDFFLFDTKGKDYGGNGVVFNWNILKQYDNELPLFMSGGLSLYNIQELQDFVTAHKLRVHAIDVNSKFEKSPALKDVEKLKELRRRLQNTPTQNTEKQ</sequence>
<dbReference type="InterPro" id="IPR011060">
    <property type="entry name" value="RibuloseP-bd_barrel"/>
</dbReference>
<evidence type="ECO:0000256" key="9">
    <source>
        <dbReference type="HAMAP-Rule" id="MF_00135"/>
    </source>
</evidence>
<evidence type="ECO:0000256" key="4">
    <source>
        <dbReference type="ARBA" id="ARBA00022272"/>
    </source>
</evidence>
<dbReference type="PANTHER" id="PTHR42894">
    <property type="entry name" value="N-(5'-PHOSPHORIBOSYL)ANTHRANILATE ISOMERASE"/>
    <property type="match status" value="1"/>
</dbReference>
<comment type="pathway">
    <text evidence="2 9">Amino-acid biosynthesis; L-tryptophan biosynthesis; L-tryptophan from chorismate: step 3/5.</text>
</comment>
<dbReference type="CDD" id="cd00405">
    <property type="entry name" value="PRAI"/>
    <property type="match status" value="1"/>
</dbReference>
<dbReference type="HAMAP" id="MF_00135">
    <property type="entry name" value="PRAI"/>
    <property type="match status" value="1"/>
</dbReference>
<keyword evidence="5 9" id="KW-0028">Amino-acid biosynthesis</keyword>
<dbReference type="EC" id="5.3.1.24" evidence="3 9"/>
<evidence type="ECO:0000256" key="1">
    <source>
        <dbReference type="ARBA" id="ARBA00001164"/>
    </source>
</evidence>
<dbReference type="eggNOG" id="COG0135">
    <property type="taxonomic scope" value="Bacteria"/>
</dbReference>
<dbReference type="EMBL" id="AAWS01000005">
    <property type="protein sequence ID" value="EAY30746.1"/>
    <property type="molecule type" value="Genomic_DNA"/>
</dbReference>
<reference evidence="11 12" key="1">
    <citation type="submission" date="2007-01" db="EMBL/GenBank/DDBJ databases">
        <authorList>
            <person name="Haygood M."/>
            <person name="Podell S."/>
            <person name="Anderson C."/>
            <person name="Hopkinson B."/>
            <person name="Roe K."/>
            <person name="Barbeau K."/>
            <person name="Gaasterland T."/>
            <person name="Ferriera S."/>
            <person name="Johnson J."/>
            <person name="Kravitz S."/>
            <person name="Beeson K."/>
            <person name="Sutton G."/>
            <person name="Rogers Y.-H."/>
            <person name="Friedman R."/>
            <person name="Frazier M."/>
            <person name="Venter J.C."/>
        </authorList>
    </citation>
    <scope>NUCLEOTIDE SEQUENCE [LARGE SCALE GENOMIC DNA]</scope>
    <source>
        <strain evidence="11 12">ATCC 23134</strain>
    </source>
</reference>
<name>A1ZFH2_MICM2</name>
<gene>
    <name evidence="9" type="primary">trpF</name>
    <name evidence="11" type="ORF">M23134_01070</name>
</gene>
<dbReference type="InterPro" id="IPR044643">
    <property type="entry name" value="TrpF_fam"/>
</dbReference>
<protein>
    <recommendedName>
        <fullName evidence="4 9">N-(5'-phosphoribosyl)anthranilate isomerase</fullName>
        <shortName evidence="9">PRAI</shortName>
        <ecNumber evidence="3 9">5.3.1.24</ecNumber>
    </recommendedName>
</protein>
<dbReference type="Proteomes" id="UP000004095">
    <property type="component" value="Unassembled WGS sequence"/>
</dbReference>
<accession>A1ZFH2</accession>
<dbReference type="UniPathway" id="UPA00035">
    <property type="reaction ID" value="UER00042"/>
</dbReference>
<comment type="similarity">
    <text evidence="9">Belongs to the TrpF family.</text>
</comment>
<dbReference type="Pfam" id="PF00697">
    <property type="entry name" value="PRAI"/>
    <property type="match status" value="1"/>
</dbReference>
<evidence type="ECO:0000256" key="2">
    <source>
        <dbReference type="ARBA" id="ARBA00004664"/>
    </source>
</evidence>
<comment type="caution">
    <text evidence="11">The sequence shown here is derived from an EMBL/GenBank/DDBJ whole genome shotgun (WGS) entry which is preliminary data.</text>
</comment>
<evidence type="ECO:0000313" key="11">
    <source>
        <dbReference type="EMBL" id="EAY30746.1"/>
    </source>
</evidence>
<keyword evidence="6 9" id="KW-0822">Tryptophan biosynthesis</keyword>